<protein>
    <recommendedName>
        <fullName evidence="2">Phosphatidic acid phosphatase type 2/haloperoxidase domain-containing protein</fullName>
    </recommendedName>
</protein>
<feature type="transmembrane region" description="Helical" evidence="1">
    <location>
        <begin position="154"/>
        <end position="175"/>
    </location>
</feature>
<keyword evidence="1" id="KW-1133">Transmembrane helix</keyword>
<dbReference type="EMBL" id="UINC01025132">
    <property type="protein sequence ID" value="SVB00153.1"/>
    <property type="molecule type" value="Genomic_DNA"/>
</dbReference>
<accession>A0A382AGN9</accession>
<dbReference type="AlphaFoldDB" id="A0A382AGN9"/>
<organism evidence="3">
    <name type="scientific">marine metagenome</name>
    <dbReference type="NCBI Taxonomy" id="408172"/>
    <lineage>
        <taxon>unclassified sequences</taxon>
        <taxon>metagenomes</taxon>
        <taxon>ecological metagenomes</taxon>
    </lineage>
</organism>
<dbReference type="PANTHER" id="PTHR14969">
    <property type="entry name" value="SPHINGOSINE-1-PHOSPHATE PHOSPHOHYDROLASE"/>
    <property type="match status" value="1"/>
</dbReference>
<dbReference type="Gene3D" id="1.20.144.10">
    <property type="entry name" value="Phosphatidic acid phosphatase type 2/haloperoxidase"/>
    <property type="match status" value="2"/>
</dbReference>
<evidence type="ECO:0000259" key="2">
    <source>
        <dbReference type="SMART" id="SM00014"/>
    </source>
</evidence>
<dbReference type="InterPro" id="IPR000326">
    <property type="entry name" value="PAP2/HPO"/>
</dbReference>
<dbReference type="InterPro" id="IPR036938">
    <property type="entry name" value="PAP2/HPO_sf"/>
</dbReference>
<dbReference type="SUPFAM" id="SSF48317">
    <property type="entry name" value="Acid phosphatase/Vanadium-dependent haloperoxidase"/>
    <property type="match status" value="1"/>
</dbReference>
<keyword evidence="1" id="KW-0812">Transmembrane</keyword>
<dbReference type="Pfam" id="PF01569">
    <property type="entry name" value="PAP2"/>
    <property type="match status" value="1"/>
</dbReference>
<sequence>MLEVLLSLDTTLLQWMLAWAQPPWLTELFITLSTPGVNPAIWIMGALLVGICRPALRMGSWQVVLAVLVTVLVVDSVIKPLVGRDRPAQRNPSIQATVITPDRPSFPSGHAAAAAAGASALSRLLPRARIALWFVAILVGWSRLTLGVHYPLDVIGGILVGLCCSAFVLGGTVWYSRDPSKRIPTGPR</sequence>
<evidence type="ECO:0000313" key="3">
    <source>
        <dbReference type="EMBL" id="SVB00153.1"/>
    </source>
</evidence>
<feature type="transmembrane region" description="Helical" evidence="1">
    <location>
        <begin position="130"/>
        <end position="148"/>
    </location>
</feature>
<evidence type="ECO:0000256" key="1">
    <source>
        <dbReference type="SAM" id="Phobius"/>
    </source>
</evidence>
<proteinExistence type="predicted"/>
<keyword evidence="1" id="KW-0472">Membrane</keyword>
<reference evidence="3" key="1">
    <citation type="submission" date="2018-05" db="EMBL/GenBank/DDBJ databases">
        <authorList>
            <person name="Lanie J.A."/>
            <person name="Ng W.-L."/>
            <person name="Kazmierczak K.M."/>
            <person name="Andrzejewski T.M."/>
            <person name="Davidsen T.M."/>
            <person name="Wayne K.J."/>
            <person name="Tettelin H."/>
            <person name="Glass J.I."/>
            <person name="Rusch D."/>
            <person name="Podicherti R."/>
            <person name="Tsui H.-C.T."/>
            <person name="Winkler M.E."/>
        </authorList>
    </citation>
    <scope>NUCLEOTIDE SEQUENCE</scope>
</reference>
<name>A0A382AGN9_9ZZZZ</name>
<dbReference type="PANTHER" id="PTHR14969:SF13">
    <property type="entry name" value="AT30094P"/>
    <property type="match status" value="1"/>
</dbReference>
<dbReference type="SMART" id="SM00014">
    <property type="entry name" value="acidPPc"/>
    <property type="match status" value="1"/>
</dbReference>
<feature type="domain" description="Phosphatidic acid phosphatase type 2/haloperoxidase" evidence="2">
    <location>
        <begin position="61"/>
        <end position="169"/>
    </location>
</feature>
<feature type="transmembrane region" description="Helical" evidence="1">
    <location>
        <begin position="36"/>
        <end position="56"/>
    </location>
</feature>
<gene>
    <name evidence="3" type="ORF">METZ01_LOCUS153007</name>
</gene>